<feature type="domain" description="Activator of Hsp90 ATPase homologue 1/2-like C-terminal" evidence="2">
    <location>
        <begin position="16"/>
        <end position="152"/>
    </location>
</feature>
<dbReference type="Proteomes" id="UP000297762">
    <property type="component" value="Unassembled WGS sequence"/>
</dbReference>
<evidence type="ECO:0000256" key="1">
    <source>
        <dbReference type="ARBA" id="ARBA00006817"/>
    </source>
</evidence>
<comment type="caution">
    <text evidence="3">The sequence shown here is derived from an EMBL/GenBank/DDBJ whole genome shotgun (WGS) entry which is preliminary data.</text>
</comment>
<sequence length="154" mass="17642">MNETEYKDLHMTRTFDAPRDLVWKAWTDPKLLAQWWGPHGFTAPYCELELRVGGKYLVHMQDPEGNINPMNGVIQEINPPEKLVLLTQISFEMDGKRPEANILTTFLFIDKGSQTEIKLVAHPVKVDPELADAINGMEEGWSQTFEKLQALFTK</sequence>
<dbReference type="InterPro" id="IPR023393">
    <property type="entry name" value="START-like_dom_sf"/>
</dbReference>
<dbReference type="Gene3D" id="3.30.530.20">
    <property type="match status" value="1"/>
</dbReference>
<keyword evidence="4" id="KW-1185">Reference proteome</keyword>
<gene>
    <name evidence="3" type="ORF">EHQ64_09395</name>
</gene>
<evidence type="ECO:0000313" key="3">
    <source>
        <dbReference type="EMBL" id="TGL61575.1"/>
    </source>
</evidence>
<dbReference type="CDD" id="cd07814">
    <property type="entry name" value="SRPBCC_CalC_Aha1-like"/>
    <property type="match status" value="1"/>
</dbReference>
<dbReference type="OrthoDB" id="118413at2"/>
<organism evidence="3 4">
    <name type="scientific">Leptospira sarikeiensis</name>
    <dbReference type="NCBI Taxonomy" id="2484943"/>
    <lineage>
        <taxon>Bacteria</taxon>
        <taxon>Pseudomonadati</taxon>
        <taxon>Spirochaetota</taxon>
        <taxon>Spirochaetia</taxon>
        <taxon>Leptospirales</taxon>
        <taxon>Leptospiraceae</taxon>
        <taxon>Leptospira</taxon>
    </lineage>
</organism>
<name>A0A4R9K5S2_9LEPT</name>
<dbReference type="RefSeq" id="WP_135649230.1">
    <property type="nucleotide sequence ID" value="NZ_RQGF01000025.1"/>
</dbReference>
<dbReference type="InterPro" id="IPR013538">
    <property type="entry name" value="ASHA1/2-like_C"/>
</dbReference>
<accession>A0A4R9K5S2</accession>
<proteinExistence type="inferred from homology"/>
<comment type="similarity">
    <text evidence="1">Belongs to the AHA1 family.</text>
</comment>
<evidence type="ECO:0000259" key="2">
    <source>
        <dbReference type="Pfam" id="PF08327"/>
    </source>
</evidence>
<dbReference type="AlphaFoldDB" id="A0A4R9K5S2"/>
<dbReference type="EMBL" id="RQGF01000025">
    <property type="protein sequence ID" value="TGL61575.1"/>
    <property type="molecule type" value="Genomic_DNA"/>
</dbReference>
<evidence type="ECO:0000313" key="4">
    <source>
        <dbReference type="Proteomes" id="UP000297762"/>
    </source>
</evidence>
<dbReference type="SUPFAM" id="SSF55961">
    <property type="entry name" value="Bet v1-like"/>
    <property type="match status" value="1"/>
</dbReference>
<dbReference type="Pfam" id="PF08327">
    <property type="entry name" value="AHSA1"/>
    <property type="match status" value="1"/>
</dbReference>
<reference evidence="3" key="1">
    <citation type="journal article" date="2019" name="PLoS Negl. Trop. Dis.">
        <title>Revisiting the worldwide diversity of Leptospira species in the environment.</title>
        <authorList>
            <person name="Vincent A.T."/>
            <person name="Schiettekatte O."/>
            <person name="Bourhy P."/>
            <person name="Veyrier F.J."/>
            <person name="Picardeau M."/>
        </authorList>
    </citation>
    <scope>NUCLEOTIDE SEQUENCE [LARGE SCALE GENOMIC DNA]</scope>
    <source>
        <strain evidence="3">201702455</strain>
    </source>
</reference>
<protein>
    <submittedName>
        <fullName evidence="3">SRPBCC domain-containing protein</fullName>
    </submittedName>
</protein>